<feature type="compositionally biased region" description="Basic and acidic residues" evidence="3">
    <location>
        <begin position="55"/>
        <end position="70"/>
    </location>
</feature>
<dbReference type="PIRSF" id="PIRSF028983">
    <property type="entry name" value="BCP1"/>
    <property type="match status" value="1"/>
</dbReference>
<comment type="similarity">
    <text evidence="1 2">Belongs to the BCP1 family.</text>
</comment>
<keyword evidence="5" id="KW-1185">Reference proteome</keyword>
<feature type="compositionally biased region" description="Basic residues" evidence="3">
    <location>
        <begin position="1"/>
        <end position="12"/>
    </location>
</feature>
<organism evidence="4 5">
    <name type="scientific">Phtheirospermum japonicum</name>
    <dbReference type="NCBI Taxonomy" id="374723"/>
    <lineage>
        <taxon>Eukaryota</taxon>
        <taxon>Viridiplantae</taxon>
        <taxon>Streptophyta</taxon>
        <taxon>Embryophyta</taxon>
        <taxon>Tracheophyta</taxon>
        <taxon>Spermatophyta</taxon>
        <taxon>Magnoliopsida</taxon>
        <taxon>eudicotyledons</taxon>
        <taxon>Gunneridae</taxon>
        <taxon>Pentapetalae</taxon>
        <taxon>asterids</taxon>
        <taxon>lamiids</taxon>
        <taxon>Lamiales</taxon>
        <taxon>Orobanchaceae</taxon>
        <taxon>Orobanchaceae incertae sedis</taxon>
        <taxon>Phtheirospermum</taxon>
    </lineage>
</organism>
<evidence type="ECO:0000313" key="4">
    <source>
        <dbReference type="EMBL" id="GFP83531.1"/>
    </source>
</evidence>
<dbReference type="OrthoDB" id="27543at2759"/>
<reference evidence="4" key="1">
    <citation type="submission" date="2020-07" db="EMBL/GenBank/DDBJ databases">
        <title>Ethylene signaling mediates host invasion by parasitic plants.</title>
        <authorList>
            <person name="Yoshida S."/>
        </authorList>
    </citation>
    <scope>NUCLEOTIDE SEQUENCE</scope>
    <source>
        <strain evidence="4">Okayama</strain>
    </source>
</reference>
<dbReference type="AlphaFoldDB" id="A0A830BNF1"/>
<dbReference type="EMBL" id="BMAC01000065">
    <property type="protein sequence ID" value="GFP83531.1"/>
    <property type="molecule type" value="Genomic_DNA"/>
</dbReference>
<dbReference type="InterPro" id="IPR025602">
    <property type="entry name" value="BCP1_family"/>
</dbReference>
<evidence type="ECO:0000256" key="2">
    <source>
        <dbReference type="PIRNR" id="PIRNR028983"/>
    </source>
</evidence>
<gene>
    <name evidence="4" type="ORF">PHJA_000496500</name>
</gene>
<proteinExistence type="inferred from homology"/>
<feature type="compositionally biased region" description="Basic and acidic residues" evidence="3">
    <location>
        <begin position="37"/>
        <end position="48"/>
    </location>
</feature>
<protein>
    <recommendedName>
        <fullName evidence="2">Protein BCCIP homolog</fullName>
    </recommendedName>
</protein>
<dbReference type="GO" id="GO:0005634">
    <property type="term" value="C:nucleus"/>
    <property type="evidence" value="ECO:0007669"/>
    <property type="project" value="TreeGrafter"/>
</dbReference>
<evidence type="ECO:0000256" key="3">
    <source>
        <dbReference type="SAM" id="MobiDB-lite"/>
    </source>
</evidence>
<accession>A0A830BNF1</accession>
<name>A0A830BNF1_9LAMI</name>
<dbReference type="Proteomes" id="UP000653305">
    <property type="component" value="Unassembled WGS sequence"/>
</dbReference>
<dbReference type="PANTHER" id="PTHR13261">
    <property type="entry name" value="BRCA2 AND CDKN1A INTERACTING PROTEIN"/>
    <property type="match status" value="1"/>
</dbReference>
<evidence type="ECO:0000256" key="1">
    <source>
        <dbReference type="ARBA" id="ARBA00006781"/>
    </source>
</evidence>
<evidence type="ECO:0000313" key="5">
    <source>
        <dbReference type="Proteomes" id="UP000653305"/>
    </source>
</evidence>
<dbReference type="PANTHER" id="PTHR13261:SF0">
    <property type="entry name" value="BRCA2 AND CDKN1A-INTERACTING PROTEIN"/>
    <property type="match status" value="1"/>
</dbReference>
<sequence length="311" mass="35480">MPRKQKRHHQSSRNRPLTFSPFARSISMATSSKKVKREIPETNLETKDFPNSSDNEIKNNGKDEIERSDSSDSGEETEGDVQADFVFFDPKPSDFHGVKVLLKSYLDNKLWDLSGFVDLILGQPTVGTVVKIENDEDEGNNECITGITDYLLKVCHDTDVIAKLKSLVRDHAQDVGLMVSQRVVNLPPQLLPPLYDGLFDEIEWATEDEPTKELQNSFRFKYYLIISKIYKHKNAHQNKGTTKNGAESVIYAKPEDEIFVELSLWSFIFPLHSEHVTANELKDYRLMGLVMAVEASKVSIFRKKLRSLIDD</sequence>
<feature type="region of interest" description="Disordered" evidence="3">
    <location>
        <begin position="1"/>
        <end position="79"/>
    </location>
</feature>
<comment type="caution">
    <text evidence="4">The sequence shown here is derived from an EMBL/GenBank/DDBJ whole genome shotgun (WGS) entry which is preliminary data.</text>
</comment>
<dbReference type="Pfam" id="PF13862">
    <property type="entry name" value="BCCIP"/>
    <property type="match status" value="1"/>
</dbReference>